<comment type="similarity">
    <text evidence="1">Belongs to the GAGE family.</text>
</comment>
<proteinExistence type="inferred from homology"/>
<dbReference type="Proteomes" id="UP001652640">
    <property type="component" value="Chromosome 8"/>
</dbReference>
<organism evidence="4 5">
    <name type="scientific">Odocoileus virginianus</name>
    <name type="common">White-tailed deer</name>
    <dbReference type="NCBI Taxonomy" id="9874"/>
    <lineage>
        <taxon>Eukaryota</taxon>
        <taxon>Metazoa</taxon>
        <taxon>Chordata</taxon>
        <taxon>Craniata</taxon>
        <taxon>Vertebrata</taxon>
        <taxon>Euteleostomi</taxon>
        <taxon>Mammalia</taxon>
        <taxon>Eutheria</taxon>
        <taxon>Laurasiatheria</taxon>
        <taxon>Artiodactyla</taxon>
        <taxon>Ruminantia</taxon>
        <taxon>Pecora</taxon>
        <taxon>Cervidae</taxon>
        <taxon>Odocoileinae</taxon>
        <taxon>Odocoileus</taxon>
    </lineage>
</organism>
<feature type="compositionally biased region" description="Basic and acidic residues" evidence="2">
    <location>
        <begin position="80"/>
        <end position="108"/>
    </location>
</feature>
<dbReference type="PANTHER" id="PTHR14047">
    <property type="entry name" value="P ANTIGEN FAMILY MEMBER 5-RELATED"/>
    <property type="match status" value="1"/>
</dbReference>
<reference evidence="5" key="2">
    <citation type="submission" date="2025-08" db="UniProtKB">
        <authorList>
            <consortium name="RefSeq"/>
        </authorList>
    </citation>
    <scope>IDENTIFICATION</scope>
    <source>
        <tissue evidence="5">Tongue muscle</tissue>
    </source>
</reference>
<dbReference type="RefSeq" id="XP_070327907.1">
    <property type="nucleotide sequence ID" value="XM_070471806.1"/>
</dbReference>
<dbReference type="PANTHER" id="PTHR14047:SF33">
    <property type="entry name" value="X ANTIGEN FAMILY MEMBER 5"/>
    <property type="match status" value="1"/>
</dbReference>
<name>A0ABM4IJA3_ODOVR</name>
<evidence type="ECO:0000259" key="3">
    <source>
        <dbReference type="SMART" id="SM01379"/>
    </source>
</evidence>
<dbReference type="SMART" id="SM01379">
    <property type="entry name" value="GAGE"/>
    <property type="match status" value="1"/>
</dbReference>
<dbReference type="InterPro" id="IPR031320">
    <property type="entry name" value="GAGE"/>
</dbReference>
<keyword evidence="4" id="KW-1185">Reference proteome</keyword>
<evidence type="ECO:0000256" key="1">
    <source>
        <dbReference type="ARBA" id="ARBA00007043"/>
    </source>
</evidence>
<dbReference type="InterPro" id="IPR008625">
    <property type="entry name" value="GAGE_fam"/>
</dbReference>
<feature type="compositionally biased region" description="Basic and acidic residues" evidence="2">
    <location>
        <begin position="33"/>
        <end position="55"/>
    </location>
</feature>
<evidence type="ECO:0000313" key="5">
    <source>
        <dbReference type="RefSeq" id="XP_070327907.1"/>
    </source>
</evidence>
<dbReference type="GeneID" id="139036377"/>
<gene>
    <name evidence="5" type="primary">LOC139036377</name>
</gene>
<reference evidence="4" key="1">
    <citation type="journal article" date="2022" name="J. Hered.">
        <title>A De Novo Chromosome-Level Genome Assembly of the White-Tailed Deer, Odocoileus Virginianus.</title>
        <authorList>
            <person name="London E.W."/>
            <person name="Roca A.L."/>
            <person name="Novakofski J.E."/>
            <person name="Mateus-Pinilla N.E."/>
        </authorList>
    </citation>
    <scope>NUCLEOTIDE SEQUENCE [LARGE SCALE GENOMIC DNA]</scope>
</reference>
<feature type="domain" description="GAGE" evidence="3">
    <location>
        <begin position="1"/>
        <end position="116"/>
    </location>
</feature>
<dbReference type="Pfam" id="PF05831">
    <property type="entry name" value="GAGE"/>
    <property type="match status" value="1"/>
</dbReference>
<accession>A0ABM4IJA3</accession>
<feature type="region of interest" description="Disordered" evidence="2">
    <location>
        <begin position="1"/>
        <end position="116"/>
    </location>
</feature>
<sequence length="116" mass="12850">MSRRVKSTYRPKGRGVGRGYPRALIEVEEPEEETKIERKNIPPRQEREDPPRQEREDEGASASALPGPALEAEQQELAEPEPKTGGEHGPDVEGKELPPDPEPKKIPEAGEGQPQI</sequence>
<evidence type="ECO:0000256" key="2">
    <source>
        <dbReference type="SAM" id="MobiDB-lite"/>
    </source>
</evidence>
<protein>
    <submittedName>
        <fullName evidence="5">X antigen family member 3-like</fullName>
    </submittedName>
</protein>
<feature type="compositionally biased region" description="Basic residues" evidence="2">
    <location>
        <begin position="1"/>
        <end position="15"/>
    </location>
</feature>
<evidence type="ECO:0000313" key="4">
    <source>
        <dbReference type="Proteomes" id="UP001652640"/>
    </source>
</evidence>